<dbReference type="STRING" id="1693.BMIN_0754"/>
<keyword evidence="5 11" id="KW-0547">Nucleotide-binding</keyword>
<evidence type="ECO:0000256" key="2">
    <source>
        <dbReference type="ARBA" id="ARBA00022475"/>
    </source>
</evidence>
<evidence type="ECO:0000313" key="13">
    <source>
        <dbReference type="Proteomes" id="UP000029014"/>
    </source>
</evidence>
<dbReference type="Proteomes" id="UP000029014">
    <property type="component" value="Unassembled WGS sequence"/>
</dbReference>
<keyword evidence="3 11" id="KW-0633">Potassium transport</keyword>
<dbReference type="GO" id="GO:0005886">
    <property type="term" value="C:plasma membrane"/>
    <property type="evidence" value="ECO:0007669"/>
    <property type="project" value="UniProtKB-SubCell"/>
</dbReference>
<evidence type="ECO:0000256" key="8">
    <source>
        <dbReference type="ARBA" id="ARBA00022989"/>
    </source>
</evidence>
<reference evidence="12 13" key="1">
    <citation type="submission" date="2014-03" db="EMBL/GenBank/DDBJ databases">
        <title>Genomics of Bifidobacteria.</title>
        <authorList>
            <person name="Ventura M."/>
            <person name="Milani C."/>
            <person name="Lugli G.A."/>
        </authorList>
    </citation>
    <scope>NUCLEOTIDE SEQUENCE [LARGE SCALE GENOMIC DNA]</scope>
    <source>
        <strain evidence="12 13">LMG 11592</strain>
    </source>
</reference>
<evidence type="ECO:0000256" key="3">
    <source>
        <dbReference type="ARBA" id="ARBA00022538"/>
    </source>
</evidence>
<proteinExistence type="inferred from homology"/>
<evidence type="ECO:0000256" key="10">
    <source>
        <dbReference type="ARBA" id="ARBA00023136"/>
    </source>
</evidence>
<keyword evidence="13" id="KW-1185">Reference proteome</keyword>
<evidence type="ECO:0000256" key="6">
    <source>
        <dbReference type="ARBA" id="ARBA00022840"/>
    </source>
</evidence>
<dbReference type="NCBIfam" id="NF001454">
    <property type="entry name" value="PRK00315.1"/>
    <property type="match status" value="1"/>
</dbReference>
<evidence type="ECO:0000256" key="9">
    <source>
        <dbReference type="ARBA" id="ARBA00023065"/>
    </source>
</evidence>
<keyword evidence="1 11" id="KW-0813">Transport</keyword>
<dbReference type="GO" id="GO:0008556">
    <property type="term" value="F:P-type potassium transmembrane transporter activity"/>
    <property type="evidence" value="ECO:0007669"/>
    <property type="project" value="InterPro"/>
</dbReference>
<comment type="subunit">
    <text evidence="11">The system is composed of three essential subunits: KdpA, KdpB and KdpC.</text>
</comment>
<comment type="function">
    <text evidence="11">Part of the high-affinity ATP-driven potassium transport (or Kdp) system, which catalyzes the hydrolysis of ATP coupled with the electrogenic transport of potassium into the cytoplasm. This subunit acts as a catalytic chaperone that increases the ATP-binding affinity of the ATP-hydrolyzing subunit KdpB by the formation of a transient KdpB/KdpC/ATP ternary complex.</text>
</comment>
<evidence type="ECO:0000256" key="1">
    <source>
        <dbReference type="ARBA" id="ARBA00022448"/>
    </source>
</evidence>
<dbReference type="NCBIfam" id="TIGR00681">
    <property type="entry name" value="kdpC"/>
    <property type="match status" value="1"/>
</dbReference>
<keyword evidence="4 11" id="KW-0812">Transmembrane</keyword>
<dbReference type="PIRSF" id="PIRSF001296">
    <property type="entry name" value="K_ATPase_KdpC"/>
    <property type="match status" value="1"/>
</dbReference>
<comment type="subcellular location">
    <subcellularLocation>
        <location evidence="11">Cell membrane</location>
        <topology evidence="11">Single-pass membrane protein</topology>
    </subcellularLocation>
</comment>
<evidence type="ECO:0000313" key="12">
    <source>
        <dbReference type="EMBL" id="KFI73036.1"/>
    </source>
</evidence>
<dbReference type="PANTHER" id="PTHR30042:SF2">
    <property type="entry name" value="POTASSIUM-TRANSPORTING ATPASE KDPC SUBUNIT"/>
    <property type="match status" value="1"/>
</dbReference>
<protein>
    <recommendedName>
        <fullName evidence="11">Potassium-transporting ATPase KdpC subunit</fullName>
    </recommendedName>
    <alternativeName>
        <fullName evidence="11">ATP phosphohydrolase [potassium-transporting] C chain</fullName>
    </alternativeName>
    <alternativeName>
        <fullName evidence="11">Potassium-binding and translocating subunit C</fullName>
    </alternativeName>
    <alternativeName>
        <fullName evidence="11">Potassium-translocating ATPase C chain</fullName>
    </alternativeName>
</protein>
<keyword evidence="7 11" id="KW-0630">Potassium</keyword>
<dbReference type="AlphaFoldDB" id="A0A087BPT6"/>
<dbReference type="RefSeq" id="WP_022861136.1">
    <property type="nucleotide sequence ID" value="NZ_JGZD01000008.1"/>
</dbReference>
<dbReference type="Pfam" id="PF02669">
    <property type="entry name" value="KdpC"/>
    <property type="match status" value="1"/>
</dbReference>
<evidence type="ECO:0000256" key="5">
    <source>
        <dbReference type="ARBA" id="ARBA00022741"/>
    </source>
</evidence>
<comment type="similarity">
    <text evidence="11">Belongs to the KdpC family.</text>
</comment>
<dbReference type="eggNOG" id="COG2156">
    <property type="taxonomic scope" value="Bacteria"/>
</dbReference>
<evidence type="ECO:0000256" key="11">
    <source>
        <dbReference type="HAMAP-Rule" id="MF_00276"/>
    </source>
</evidence>
<dbReference type="EMBL" id="JGZD01000008">
    <property type="protein sequence ID" value="KFI73036.1"/>
    <property type="molecule type" value="Genomic_DNA"/>
</dbReference>
<organism evidence="12 13">
    <name type="scientific">Bifidobacterium minimum</name>
    <dbReference type="NCBI Taxonomy" id="1693"/>
    <lineage>
        <taxon>Bacteria</taxon>
        <taxon>Bacillati</taxon>
        <taxon>Actinomycetota</taxon>
        <taxon>Actinomycetes</taxon>
        <taxon>Bifidobacteriales</taxon>
        <taxon>Bifidobacteriaceae</taxon>
        <taxon>Bifidobacterium</taxon>
    </lineage>
</organism>
<dbReference type="PANTHER" id="PTHR30042">
    <property type="entry name" value="POTASSIUM-TRANSPORTING ATPASE C CHAIN"/>
    <property type="match status" value="1"/>
</dbReference>
<evidence type="ECO:0000256" key="4">
    <source>
        <dbReference type="ARBA" id="ARBA00022692"/>
    </source>
</evidence>
<keyword evidence="10 11" id="KW-0472">Membrane</keyword>
<dbReference type="HAMAP" id="MF_00276">
    <property type="entry name" value="KdpC"/>
    <property type="match status" value="1"/>
</dbReference>
<keyword evidence="12" id="KW-0378">Hydrolase</keyword>
<keyword evidence="9 11" id="KW-0406">Ion transport</keyword>
<gene>
    <name evidence="11" type="primary">kdpC</name>
    <name evidence="12" type="ORF">BMIN_0754</name>
</gene>
<dbReference type="GO" id="GO:0016787">
    <property type="term" value="F:hydrolase activity"/>
    <property type="evidence" value="ECO:0007669"/>
    <property type="project" value="UniProtKB-KW"/>
</dbReference>
<evidence type="ECO:0000256" key="7">
    <source>
        <dbReference type="ARBA" id="ARBA00022958"/>
    </source>
</evidence>
<dbReference type="GO" id="GO:0005524">
    <property type="term" value="F:ATP binding"/>
    <property type="evidence" value="ECO:0007669"/>
    <property type="project" value="UniProtKB-UniRule"/>
</dbReference>
<comment type="caution">
    <text evidence="12">The sequence shown here is derived from an EMBL/GenBank/DDBJ whole genome shotgun (WGS) entry which is preliminary data.</text>
</comment>
<name>A0A087BPT6_9BIFI</name>
<accession>A0A087BPT6</accession>
<sequence>MRLFETLHARTLVAALKAMVVLTLFIALIYTPAVTLVGQGLFHDQANGSLITDSQGKVIGSRYIGQSFLDKKGRPLVRYFQSRPSVTTDAQGKDLPYNAGSSGGSNLGTSDATLLQAIRQRRAAVAKLEKVSPDKVPADAVTASASGLDYQISPAYASLQVNRVARARHMSPASVEALVQRYTSGRGLGFIGDPGVNVVLLNAALDRMR</sequence>
<feature type="transmembrane region" description="Helical" evidence="11">
    <location>
        <begin position="12"/>
        <end position="30"/>
    </location>
</feature>
<dbReference type="InterPro" id="IPR003820">
    <property type="entry name" value="KdpC"/>
</dbReference>
<keyword evidence="2 11" id="KW-1003">Cell membrane</keyword>
<keyword evidence="6 11" id="KW-0067">ATP-binding</keyword>
<keyword evidence="8 11" id="KW-1133">Transmembrane helix</keyword>